<evidence type="ECO:0000313" key="6">
    <source>
        <dbReference type="Proteomes" id="UP000005824"/>
    </source>
</evidence>
<evidence type="ECO:0000256" key="1">
    <source>
        <dbReference type="ARBA" id="ARBA00038184"/>
    </source>
</evidence>
<dbReference type="SUPFAM" id="SSF52266">
    <property type="entry name" value="SGNH hydrolase"/>
    <property type="match status" value="1"/>
</dbReference>
<evidence type="ECO:0000259" key="4">
    <source>
        <dbReference type="Pfam" id="PF13472"/>
    </source>
</evidence>
<dbReference type="InterPro" id="IPR059177">
    <property type="entry name" value="GH29D-like_dom"/>
</dbReference>
<proteinExistence type="inferred from homology"/>
<gene>
    <name evidence="5" type="ORF">CfE428DRAFT_5430</name>
</gene>
<feature type="domain" description="SGNH hydrolase-type esterase" evidence="4">
    <location>
        <begin position="158"/>
        <end position="326"/>
    </location>
</feature>
<dbReference type="GO" id="GO:0016788">
    <property type="term" value="F:hydrolase activity, acting on ester bonds"/>
    <property type="evidence" value="ECO:0007669"/>
    <property type="project" value="UniProtKB-ARBA"/>
</dbReference>
<evidence type="ECO:0000259" key="3">
    <source>
        <dbReference type="Pfam" id="PF13290"/>
    </source>
</evidence>
<dbReference type="STRING" id="497964.CfE428DRAFT_5430"/>
<organism evidence="5 6">
    <name type="scientific">Chthoniobacter flavus Ellin428</name>
    <dbReference type="NCBI Taxonomy" id="497964"/>
    <lineage>
        <taxon>Bacteria</taxon>
        <taxon>Pseudomonadati</taxon>
        <taxon>Verrucomicrobiota</taxon>
        <taxon>Spartobacteria</taxon>
        <taxon>Chthoniobacterales</taxon>
        <taxon>Chthoniobacteraceae</taxon>
        <taxon>Chthoniobacter</taxon>
    </lineage>
</organism>
<dbReference type="Proteomes" id="UP000005824">
    <property type="component" value="Unassembled WGS sequence"/>
</dbReference>
<comment type="caution">
    <text evidence="5">The sequence shown here is derived from an EMBL/GenBank/DDBJ whole genome shotgun (WGS) entry which is preliminary data.</text>
</comment>
<dbReference type="Pfam" id="PF13472">
    <property type="entry name" value="Lipase_GDSL_2"/>
    <property type="match status" value="1"/>
</dbReference>
<dbReference type="Pfam" id="PF13290">
    <property type="entry name" value="CHB_HEX_C_1"/>
    <property type="match status" value="1"/>
</dbReference>
<keyword evidence="6" id="KW-1185">Reference proteome</keyword>
<evidence type="ECO:0000256" key="2">
    <source>
        <dbReference type="SAM" id="SignalP"/>
    </source>
</evidence>
<feature type="domain" description="GH29D-like beta-sandwich" evidence="3">
    <location>
        <begin position="48"/>
        <end position="106"/>
    </location>
</feature>
<keyword evidence="2" id="KW-0732">Signal</keyword>
<dbReference type="InterPro" id="IPR013830">
    <property type="entry name" value="SGNH_hydro"/>
</dbReference>
<dbReference type="PANTHER" id="PTHR11852">
    <property type="entry name" value="PLATELET-ACTIVATING FACTOR ACETYLHYDROLASE"/>
    <property type="match status" value="1"/>
</dbReference>
<comment type="similarity">
    <text evidence="1">Belongs to the 'GDSL' lipolytic enzyme family. Platelet-activating factor acetylhydrolase IB beta/gamma subunits subfamily.</text>
</comment>
<accession>B4D940</accession>
<dbReference type="RefSeq" id="WP_006982751.1">
    <property type="nucleotide sequence ID" value="NZ_ABVL01000024.1"/>
</dbReference>
<sequence>MPPRLRLPAIAALLALPLLSVPPCAQAAPPPKAEVVASLAAPTMQRDAQGTVTLTGATPGAVIRYSIDGSDPGPKTGPYLAPIVLPAGGVVKARAFSEDRKQMSELVETKFEATPGATAQPSTLVPCTQDRDWPIYDWAVRHAAVTKIATEKKASLVFIGDSITQMFGGEPHDRPQPGKDVWEQFYGKRNAANLGFGYDFVENTLWRLRHGELDGAAAKVVVILIGTNNVSRNTPEEIAAGVRAICAEVHERQPAAKTVLMAVFPRGPKPDAPRAKIDAINKLIADLDGKNGIIFFDIGAKFLEPDGSITRETMGDFLHPTAKGYGIWARELEPLLTKLLGEAKP</sequence>
<dbReference type="eggNOG" id="COG2755">
    <property type="taxonomic scope" value="Bacteria"/>
</dbReference>
<feature type="signal peptide" evidence="2">
    <location>
        <begin position="1"/>
        <end position="27"/>
    </location>
</feature>
<dbReference type="InterPro" id="IPR036514">
    <property type="entry name" value="SGNH_hydro_sf"/>
</dbReference>
<name>B4D940_9BACT</name>
<dbReference type="PANTHER" id="PTHR11852:SF0">
    <property type="entry name" value="PLATELET-ACTIVATING FACTOR ACETYLHYDROLASE IB SUBUNIT BETA HOMOLOG"/>
    <property type="match status" value="1"/>
</dbReference>
<reference evidence="5 6" key="1">
    <citation type="journal article" date="2011" name="J. Bacteriol.">
        <title>Genome sequence of Chthoniobacter flavus Ellin428, an aerobic heterotrophic soil bacterium.</title>
        <authorList>
            <person name="Kant R."/>
            <person name="van Passel M.W."/>
            <person name="Palva A."/>
            <person name="Lucas S."/>
            <person name="Lapidus A."/>
            <person name="Glavina Del Rio T."/>
            <person name="Dalin E."/>
            <person name="Tice H."/>
            <person name="Bruce D."/>
            <person name="Goodwin L."/>
            <person name="Pitluck S."/>
            <person name="Larimer F.W."/>
            <person name="Land M.L."/>
            <person name="Hauser L."/>
            <person name="Sangwan P."/>
            <person name="de Vos W.M."/>
            <person name="Janssen P.H."/>
            <person name="Smidt H."/>
        </authorList>
    </citation>
    <scope>NUCLEOTIDE SEQUENCE [LARGE SCALE GENOMIC DNA]</scope>
    <source>
        <strain evidence="5 6">Ellin428</strain>
    </source>
</reference>
<dbReference type="AlphaFoldDB" id="B4D940"/>
<dbReference type="Gene3D" id="3.40.50.1110">
    <property type="entry name" value="SGNH hydrolase"/>
    <property type="match status" value="1"/>
</dbReference>
<feature type="chain" id="PRO_5002800589" evidence="2">
    <location>
        <begin position="28"/>
        <end position="345"/>
    </location>
</feature>
<dbReference type="InParanoid" id="B4D940"/>
<evidence type="ECO:0000313" key="5">
    <source>
        <dbReference type="EMBL" id="EDY17085.1"/>
    </source>
</evidence>
<dbReference type="EMBL" id="ABVL01000024">
    <property type="protein sequence ID" value="EDY17085.1"/>
    <property type="molecule type" value="Genomic_DNA"/>
</dbReference>
<protein>
    <submittedName>
        <fullName evidence="5">Lipolytic protein G-D-S-L family</fullName>
    </submittedName>
</protein>